<dbReference type="GeneID" id="94431145"/>
<dbReference type="VEuPathDB" id="ToxoDB:CSUI_007791"/>
<feature type="compositionally biased region" description="Acidic residues" evidence="1">
    <location>
        <begin position="7"/>
        <end position="28"/>
    </location>
</feature>
<name>A0A2C6KPH6_9APIC</name>
<dbReference type="OrthoDB" id="332159at2759"/>
<dbReference type="AlphaFoldDB" id="A0A2C6KPH6"/>
<keyword evidence="3" id="KW-1185">Reference proteome</keyword>
<comment type="caution">
    <text evidence="2">The sequence shown here is derived from an EMBL/GenBank/DDBJ whole genome shotgun (WGS) entry which is preliminary data.</text>
</comment>
<evidence type="ECO:0000313" key="3">
    <source>
        <dbReference type="Proteomes" id="UP000221165"/>
    </source>
</evidence>
<dbReference type="RefSeq" id="XP_067920090.1">
    <property type="nucleotide sequence ID" value="XM_068067934.1"/>
</dbReference>
<feature type="non-terminal residue" evidence="2">
    <location>
        <position position="161"/>
    </location>
</feature>
<reference evidence="2 3" key="1">
    <citation type="journal article" date="2017" name="Int. J. Parasitol.">
        <title>The genome of the protozoan parasite Cystoisospora suis and a reverse vaccinology approach to identify vaccine candidates.</title>
        <authorList>
            <person name="Palmieri N."/>
            <person name="Shrestha A."/>
            <person name="Ruttkowski B."/>
            <person name="Beck T."/>
            <person name="Vogl C."/>
            <person name="Tomley F."/>
            <person name="Blake D.P."/>
            <person name="Joachim A."/>
        </authorList>
    </citation>
    <scope>NUCLEOTIDE SEQUENCE [LARGE SCALE GENOMIC DNA]</scope>
    <source>
        <strain evidence="2 3">Wien I</strain>
    </source>
</reference>
<proteinExistence type="predicted"/>
<gene>
    <name evidence="2" type="ORF">CSUI_007791</name>
</gene>
<feature type="compositionally biased region" description="Basic and acidic residues" evidence="1">
    <location>
        <begin position="102"/>
        <end position="124"/>
    </location>
</feature>
<feature type="region of interest" description="Disordered" evidence="1">
    <location>
        <begin position="93"/>
        <end position="145"/>
    </location>
</feature>
<protein>
    <submittedName>
        <fullName evidence="2">Flavodoxin domain-containing protein</fullName>
    </submittedName>
</protein>
<dbReference type="InterPro" id="IPR039261">
    <property type="entry name" value="FNR_nucleotide-bd"/>
</dbReference>
<evidence type="ECO:0000313" key="2">
    <source>
        <dbReference type="EMBL" id="PHJ18382.1"/>
    </source>
</evidence>
<dbReference type="Proteomes" id="UP000221165">
    <property type="component" value="Unassembled WGS sequence"/>
</dbReference>
<accession>A0A2C6KPH6</accession>
<sequence length="161" mass="19153">MKHLQPENEEEEETDQEMEEDEDEEEEGEEKRGRSYGVLKIRDKKIRRVKRCKDLLFLGFRCEGADYLFADEWRTYSQWLDVHVAFSRDATWLDLSPQGRQNSREEKAYQEEKDGDKSDSHDKQEEEEVQLSRSSSSSMAQRIPNRAKVYVQDVLEQKGRE</sequence>
<organism evidence="2 3">
    <name type="scientific">Cystoisospora suis</name>
    <dbReference type="NCBI Taxonomy" id="483139"/>
    <lineage>
        <taxon>Eukaryota</taxon>
        <taxon>Sar</taxon>
        <taxon>Alveolata</taxon>
        <taxon>Apicomplexa</taxon>
        <taxon>Conoidasida</taxon>
        <taxon>Coccidia</taxon>
        <taxon>Eucoccidiorida</taxon>
        <taxon>Eimeriorina</taxon>
        <taxon>Sarcocystidae</taxon>
        <taxon>Cystoisospora</taxon>
    </lineage>
</organism>
<evidence type="ECO:0000256" key="1">
    <source>
        <dbReference type="SAM" id="MobiDB-lite"/>
    </source>
</evidence>
<dbReference type="Gene3D" id="3.40.50.80">
    <property type="entry name" value="Nucleotide-binding domain of ferredoxin-NADP reductase (FNR) module"/>
    <property type="match status" value="1"/>
</dbReference>
<dbReference type="EMBL" id="MIGC01004186">
    <property type="protein sequence ID" value="PHJ18382.1"/>
    <property type="molecule type" value="Genomic_DNA"/>
</dbReference>
<feature type="region of interest" description="Disordered" evidence="1">
    <location>
        <begin position="1"/>
        <end position="34"/>
    </location>
</feature>